<organism evidence="1">
    <name type="scientific">Rhizophora mucronata</name>
    <name type="common">Asiatic mangrove</name>
    <dbReference type="NCBI Taxonomy" id="61149"/>
    <lineage>
        <taxon>Eukaryota</taxon>
        <taxon>Viridiplantae</taxon>
        <taxon>Streptophyta</taxon>
        <taxon>Embryophyta</taxon>
        <taxon>Tracheophyta</taxon>
        <taxon>Spermatophyta</taxon>
        <taxon>Magnoliopsida</taxon>
        <taxon>eudicotyledons</taxon>
        <taxon>Gunneridae</taxon>
        <taxon>Pentapetalae</taxon>
        <taxon>rosids</taxon>
        <taxon>fabids</taxon>
        <taxon>Malpighiales</taxon>
        <taxon>Rhizophoraceae</taxon>
        <taxon>Rhizophora</taxon>
    </lineage>
</organism>
<accession>A0A2P2N773</accession>
<reference evidence="1" key="1">
    <citation type="submission" date="2018-02" db="EMBL/GenBank/DDBJ databases">
        <title>Rhizophora mucronata_Transcriptome.</title>
        <authorList>
            <person name="Meera S.P."/>
            <person name="Sreeshan A."/>
            <person name="Augustine A."/>
        </authorList>
    </citation>
    <scope>NUCLEOTIDE SEQUENCE</scope>
    <source>
        <tissue evidence="1">Leaf</tissue>
    </source>
</reference>
<evidence type="ECO:0000313" key="1">
    <source>
        <dbReference type="EMBL" id="MBX38312.1"/>
    </source>
</evidence>
<dbReference type="EMBL" id="GGEC01057828">
    <property type="protein sequence ID" value="MBX38312.1"/>
    <property type="molecule type" value="Transcribed_RNA"/>
</dbReference>
<proteinExistence type="predicted"/>
<dbReference type="AlphaFoldDB" id="A0A2P2N773"/>
<protein>
    <submittedName>
        <fullName evidence="1">Uncharacterized protein</fullName>
    </submittedName>
</protein>
<sequence>MYNSTMLETLGTTNNSPIT</sequence>
<name>A0A2P2N773_RHIMU</name>